<dbReference type="InterPro" id="IPR007936">
    <property type="entry name" value="VapE-like_dom"/>
</dbReference>
<name>A0A443J018_9RHOB</name>
<comment type="caution">
    <text evidence="2">The sequence shown here is derived from an EMBL/GenBank/DDBJ whole genome shotgun (WGS) entry which is preliminary data.</text>
</comment>
<evidence type="ECO:0000313" key="2">
    <source>
        <dbReference type="EMBL" id="RWR13794.1"/>
    </source>
</evidence>
<sequence>MFFNIIKNLLHCSFSDRISIRAGLGGPATIWETPSKEENIMAKVVKDESREQNAHIGDDFDAMLDKLDADQDAAAERELMTQDEREYVDQLTSRNRPDPVSRYDAEGLLDAMINAKGKVTGFKGGLHNLTTILNRDPKIAGRIGFNVLSGQVVVLKSIKFGVRDVPDIFVPHGGADFNKRHEAALSAYIASSEENGGYGIAATSQTMEMAILNAAQMNAFDPLYDAITSQKWDGVPRLDTAFIRWFSLEDNEYHRQLHKFFLVFIERRVKPGVKFDHVPVLIGRRQGTYKSASIEVISLGFYSEIRTPQEFSDPKKLMETTDGAAIVELPELAALMNLHHNVVKSTISSKKDRARGAYSRYAETRMRAWLMMGTSNDGQFLRDPTGNRRFWPIYLNDRLEMPTDIETMRNEIHQVYAEALVRYRELRNAQPTGDLEYQLTGEAAKTASELQGRALVETPEQSIAGWLSEWLCTSSTDKWATLDVDGSSYRTRFCVRDAFNAYHAGVGREVAPDYDQKSARAFSTAIQLLSHVSIGPKSRFDGLGTQQSYIVDEDWLRASVTPANTQTKAAPQAAVAPTDLRDEWEEVEAASKVVPLRKADRVEF</sequence>
<evidence type="ECO:0000259" key="1">
    <source>
        <dbReference type="Pfam" id="PF05272"/>
    </source>
</evidence>
<protein>
    <recommendedName>
        <fullName evidence="1">Virulence-associated protein E-like domain-containing protein</fullName>
    </recommendedName>
</protein>
<evidence type="ECO:0000313" key="3">
    <source>
        <dbReference type="Proteomes" id="UP000285710"/>
    </source>
</evidence>
<feature type="domain" description="Virulence-associated protein E-like" evidence="1">
    <location>
        <begin position="228"/>
        <end position="445"/>
    </location>
</feature>
<proteinExistence type="predicted"/>
<reference evidence="2 3" key="1">
    <citation type="submission" date="2019-01" db="EMBL/GenBank/DDBJ databases">
        <title>Sinorhodobacter populi sp. nov. isolated from the symptomatic bark tissue of Populus euramericana canker.</title>
        <authorList>
            <person name="Xu G."/>
        </authorList>
    </citation>
    <scope>NUCLEOTIDE SEQUENCE [LARGE SCALE GENOMIC DNA]</scope>
    <source>
        <strain evidence="2 3">2D-5</strain>
    </source>
</reference>
<dbReference type="Pfam" id="PF05272">
    <property type="entry name" value="VapE-like_dom"/>
    <property type="match status" value="1"/>
</dbReference>
<keyword evidence="3" id="KW-1185">Reference proteome</keyword>
<dbReference type="Proteomes" id="UP000285710">
    <property type="component" value="Unassembled WGS sequence"/>
</dbReference>
<dbReference type="PANTHER" id="PTHR34985">
    <property type="entry name" value="SLR0554 PROTEIN"/>
    <property type="match status" value="1"/>
</dbReference>
<dbReference type="PANTHER" id="PTHR34985:SF1">
    <property type="entry name" value="SLR0554 PROTEIN"/>
    <property type="match status" value="1"/>
</dbReference>
<organism evidence="2 3">
    <name type="scientific">Paenirhodobacter populi</name>
    <dbReference type="NCBI Taxonomy" id="2306993"/>
    <lineage>
        <taxon>Bacteria</taxon>
        <taxon>Pseudomonadati</taxon>
        <taxon>Pseudomonadota</taxon>
        <taxon>Alphaproteobacteria</taxon>
        <taxon>Rhodobacterales</taxon>
        <taxon>Rhodobacter group</taxon>
        <taxon>Paenirhodobacter</taxon>
    </lineage>
</organism>
<accession>A0A443J018</accession>
<reference evidence="2 3" key="2">
    <citation type="submission" date="2019-01" db="EMBL/GenBank/DDBJ databases">
        <authorList>
            <person name="Li Y."/>
        </authorList>
    </citation>
    <scope>NUCLEOTIDE SEQUENCE [LARGE SCALE GENOMIC DNA]</scope>
    <source>
        <strain evidence="2 3">2D-5</strain>
    </source>
</reference>
<gene>
    <name evidence="2" type="ORF">D2T33_05190</name>
</gene>
<dbReference type="EMBL" id="SAUW01000004">
    <property type="protein sequence ID" value="RWR13794.1"/>
    <property type="molecule type" value="Genomic_DNA"/>
</dbReference>
<dbReference type="AlphaFoldDB" id="A0A443J018"/>